<sequence>MGKGQGRKPPERGYSQAPRGQGGSSRKKPASYEDIEALPVGWIGEIVDEELVAQPRPAFGHQRAAWALGGQLYTPFDRGQGGPGGWWIFYEPELHFGQNVLVPDLAGWRRERMPQPPRPTAPFATSAPDWICEILSPSTATVDRARKLPIYHREGVCHAWVIDPLERTLEVFHRSRRGWMLAESHAGQSVVRAIPFESVALELSALWLPGSEIAYVP</sequence>
<keyword evidence="3" id="KW-0540">Nuclease</keyword>
<feature type="region of interest" description="Disordered" evidence="1">
    <location>
        <begin position="1"/>
        <end position="31"/>
    </location>
</feature>
<reference evidence="3 4" key="1">
    <citation type="submission" date="2023-12" db="EMBL/GenBank/DDBJ databases">
        <title>the genome sequence of Hyalangium sp. s54d21.</title>
        <authorList>
            <person name="Zhang X."/>
        </authorList>
    </citation>
    <scope>NUCLEOTIDE SEQUENCE [LARGE SCALE GENOMIC DNA]</scope>
    <source>
        <strain evidence="4">s54d21</strain>
    </source>
</reference>
<proteinExistence type="predicted"/>
<gene>
    <name evidence="3" type="ORF">SYV04_32115</name>
</gene>
<keyword evidence="3" id="KW-0378">Hydrolase</keyword>
<dbReference type="InterPro" id="IPR012296">
    <property type="entry name" value="Nuclease_put_TT1808"/>
</dbReference>
<dbReference type="PANTHER" id="PTHR34107:SF4">
    <property type="entry name" value="SLL1222 PROTEIN"/>
    <property type="match status" value="1"/>
</dbReference>
<evidence type="ECO:0000313" key="3">
    <source>
        <dbReference type="EMBL" id="MDY7231078.1"/>
    </source>
</evidence>
<keyword evidence="3" id="KW-0255">Endonuclease</keyword>
<dbReference type="InterPro" id="IPR011335">
    <property type="entry name" value="Restrct_endonuc-II-like"/>
</dbReference>
<dbReference type="RefSeq" id="WP_321549788.1">
    <property type="nucleotide sequence ID" value="NZ_JAXIVS010000013.1"/>
</dbReference>
<comment type="caution">
    <text evidence="3">The sequence shown here is derived from an EMBL/GenBank/DDBJ whole genome shotgun (WGS) entry which is preliminary data.</text>
</comment>
<accession>A0ABU5HC94</accession>
<protein>
    <submittedName>
        <fullName evidence="3">Uma2 family endonuclease</fullName>
    </submittedName>
</protein>
<dbReference type="InterPro" id="IPR008538">
    <property type="entry name" value="Uma2"/>
</dbReference>
<dbReference type="EMBL" id="JAXIVS010000013">
    <property type="protein sequence ID" value="MDY7231078.1"/>
    <property type="molecule type" value="Genomic_DNA"/>
</dbReference>
<dbReference type="SUPFAM" id="SSF52980">
    <property type="entry name" value="Restriction endonuclease-like"/>
    <property type="match status" value="1"/>
</dbReference>
<evidence type="ECO:0000259" key="2">
    <source>
        <dbReference type="Pfam" id="PF05685"/>
    </source>
</evidence>
<evidence type="ECO:0000256" key="1">
    <source>
        <dbReference type="SAM" id="MobiDB-lite"/>
    </source>
</evidence>
<dbReference type="Proteomes" id="UP001291309">
    <property type="component" value="Unassembled WGS sequence"/>
</dbReference>
<evidence type="ECO:0000313" key="4">
    <source>
        <dbReference type="Proteomes" id="UP001291309"/>
    </source>
</evidence>
<feature type="domain" description="Putative restriction endonuclease" evidence="2">
    <location>
        <begin position="40"/>
        <end position="193"/>
    </location>
</feature>
<dbReference type="PANTHER" id="PTHR34107">
    <property type="entry name" value="SLL0198 PROTEIN-RELATED"/>
    <property type="match status" value="1"/>
</dbReference>
<dbReference type="Gene3D" id="3.90.1570.10">
    <property type="entry name" value="tt1808, chain A"/>
    <property type="match status" value="1"/>
</dbReference>
<organism evidence="3 4">
    <name type="scientific">Hyalangium rubrum</name>
    <dbReference type="NCBI Taxonomy" id="3103134"/>
    <lineage>
        <taxon>Bacteria</taxon>
        <taxon>Pseudomonadati</taxon>
        <taxon>Myxococcota</taxon>
        <taxon>Myxococcia</taxon>
        <taxon>Myxococcales</taxon>
        <taxon>Cystobacterineae</taxon>
        <taxon>Archangiaceae</taxon>
        <taxon>Hyalangium</taxon>
    </lineage>
</organism>
<dbReference type="CDD" id="cd06260">
    <property type="entry name" value="DUF820-like"/>
    <property type="match status" value="1"/>
</dbReference>
<dbReference type="GO" id="GO:0004519">
    <property type="term" value="F:endonuclease activity"/>
    <property type="evidence" value="ECO:0007669"/>
    <property type="project" value="UniProtKB-KW"/>
</dbReference>
<name>A0ABU5HC94_9BACT</name>
<dbReference type="Pfam" id="PF05685">
    <property type="entry name" value="Uma2"/>
    <property type="match status" value="1"/>
</dbReference>
<keyword evidence="4" id="KW-1185">Reference proteome</keyword>